<dbReference type="GO" id="GO:0005737">
    <property type="term" value="C:cytoplasm"/>
    <property type="evidence" value="ECO:0007669"/>
    <property type="project" value="TreeGrafter"/>
</dbReference>
<comment type="caution">
    <text evidence="3">The sequence shown here is derived from an EMBL/GenBank/DDBJ whole genome shotgun (WGS) entry which is preliminary data.</text>
</comment>
<keyword evidence="4" id="KW-1185">Reference proteome</keyword>
<feature type="domain" description="N-acetyltransferase" evidence="2">
    <location>
        <begin position="53"/>
        <end position="205"/>
    </location>
</feature>
<dbReference type="CDD" id="cd04301">
    <property type="entry name" value="NAT_SF"/>
    <property type="match status" value="1"/>
</dbReference>
<dbReference type="InterPro" id="IPR039840">
    <property type="entry name" value="NAA80"/>
</dbReference>
<dbReference type="GO" id="GO:1905502">
    <property type="term" value="F:acetyl-CoA binding"/>
    <property type="evidence" value="ECO:0007669"/>
    <property type="project" value="TreeGrafter"/>
</dbReference>
<evidence type="ECO:0000256" key="1">
    <source>
        <dbReference type="SAM" id="Phobius"/>
    </source>
</evidence>
<proteinExistence type="predicted"/>
<sequence>MDIELLTNDKNIIFIYVIFVGVVQDFSSLFSVDPFSVSCFAGAVGGAFGWGGMELSVVPLHNHPEYMMDCCRLINEEWKRSDTARLHSLQNSCDKLPTSLILLQGKNLIGHLKLSVIPSIKEACFVESVVIATSLRGKGYGTIFMRNAEEYCKKLNLSAIYLSTKGQEQFYSKLGYTECPPISIYGSYIPKSIAPQNVCNKQKDDTVKHVPPPPPLPISTTLKTKKTFMVKQLSSSATVTKI</sequence>
<organism evidence="3 4">
    <name type="scientific">Aromia moschata</name>
    <dbReference type="NCBI Taxonomy" id="1265417"/>
    <lineage>
        <taxon>Eukaryota</taxon>
        <taxon>Metazoa</taxon>
        <taxon>Ecdysozoa</taxon>
        <taxon>Arthropoda</taxon>
        <taxon>Hexapoda</taxon>
        <taxon>Insecta</taxon>
        <taxon>Pterygota</taxon>
        <taxon>Neoptera</taxon>
        <taxon>Endopterygota</taxon>
        <taxon>Coleoptera</taxon>
        <taxon>Polyphaga</taxon>
        <taxon>Cucujiformia</taxon>
        <taxon>Chrysomeloidea</taxon>
        <taxon>Cerambycidae</taxon>
        <taxon>Cerambycinae</taxon>
        <taxon>Callichromatini</taxon>
        <taxon>Aromia</taxon>
    </lineage>
</organism>
<dbReference type="SUPFAM" id="SSF55729">
    <property type="entry name" value="Acyl-CoA N-acyltransferases (Nat)"/>
    <property type="match status" value="1"/>
</dbReference>
<name>A0AAV8ZFU8_9CUCU</name>
<keyword evidence="1" id="KW-0472">Membrane</keyword>
<dbReference type="Proteomes" id="UP001162162">
    <property type="component" value="Unassembled WGS sequence"/>
</dbReference>
<evidence type="ECO:0000259" key="2">
    <source>
        <dbReference type="PROSITE" id="PS51186"/>
    </source>
</evidence>
<dbReference type="Pfam" id="PF00583">
    <property type="entry name" value="Acetyltransf_1"/>
    <property type="match status" value="1"/>
</dbReference>
<protein>
    <recommendedName>
        <fullName evidence="2">N-acetyltransferase domain-containing protein</fullName>
    </recommendedName>
</protein>
<keyword evidence="1" id="KW-0812">Transmembrane</keyword>
<dbReference type="AlphaFoldDB" id="A0AAV8ZFU8"/>
<feature type="transmembrane region" description="Helical" evidence="1">
    <location>
        <begin position="12"/>
        <end position="30"/>
    </location>
</feature>
<dbReference type="Gene3D" id="3.40.630.30">
    <property type="match status" value="1"/>
</dbReference>
<dbReference type="EMBL" id="JAPWTK010000002">
    <property type="protein sequence ID" value="KAJ8962800.1"/>
    <property type="molecule type" value="Genomic_DNA"/>
</dbReference>
<evidence type="ECO:0000313" key="4">
    <source>
        <dbReference type="Proteomes" id="UP001162162"/>
    </source>
</evidence>
<dbReference type="PANTHER" id="PTHR13538">
    <property type="entry name" value="N-ACETYLTRANSFERASE 6"/>
    <property type="match status" value="1"/>
</dbReference>
<accession>A0AAV8ZFU8</accession>
<dbReference type="InterPro" id="IPR016181">
    <property type="entry name" value="Acyl_CoA_acyltransferase"/>
</dbReference>
<gene>
    <name evidence="3" type="ORF">NQ318_001199</name>
</gene>
<keyword evidence="1" id="KW-1133">Transmembrane helix</keyword>
<dbReference type="PROSITE" id="PS51186">
    <property type="entry name" value="GNAT"/>
    <property type="match status" value="1"/>
</dbReference>
<reference evidence="3" key="1">
    <citation type="journal article" date="2023" name="Insect Mol. Biol.">
        <title>Genome sequencing provides insights into the evolution of gene families encoding plant cell wall-degrading enzymes in longhorned beetles.</title>
        <authorList>
            <person name="Shin N.R."/>
            <person name="Okamura Y."/>
            <person name="Kirsch R."/>
            <person name="Pauchet Y."/>
        </authorList>
    </citation>
    <scope>NUCLEOTIDE SEQUENCE</scope>
    <source>
        <strain evidence="3">AMC_N1</strain>
    </source>
</reference>
<evidence type="ECO:0000313" key="3">
    <source>
        <dbReference type="EMBL" id="KAJ8962800.1"/>
    </source>
</evidence>
<dbReference type="GO" id="GO:0008080">
    <property type="term" value="F:N-acetyltransferase activity"/>
    <property type="evidence" value="ECO:0007669"/>
    <property type="project" value="InterPro"/>
</dbReference>
<dbReference type="PANTHER" id="PTHR13538:SF4">
    <property type="entry name" value="N-ALPHA-ACETYLTRANSFERASE 80"/>
    <property type="match status" value="1"/>
</dbReference>
<dbReference type="InterPro" id="IPR000182">
    <property type="entry name" value="GNAT_dom"/>
</dbReference>